<evidence type="ECO:0000313" key="8">
    <source>
        <dbReference type="EMBL" id="SDQ32494.1"/>
    </source>
</evidence>
<dbReference type="RefSeq" id="WP_074630545.1">
    <property type="nucleotide sequence ID" value="NZ_FNKY01000001.1"/>
</dbReference>
<dbReference type="PANTHER" id="PTHR32479:SF17">
    <property type="entry name" value="GLYCOLATE OXIDASE IRON-SULFUR SUBUNIT"/>
    <property type="match status" value="1"/>
</dbReference>
<keyword evidence="6" id="KW-0249">Electron transport</keyword>
<evidence type="ECO:0000259" key="7">
    <source>
        <dbReference type="PROSITE" id="PS51379"/>
    </source>
</evidence>
<name>A0ABY0T6D7_9PROT</name>
<dbReference type="PIRSF" id="PIRSF000139">
    <property type="entry name" value="Glc_ox_4Fe-4S"/>
    <property type="match status" value="1"/>
</dbReference>
<comment type="caution">
    <text evidence="8">The sequence shown here is derived from an EMBL/GenBank/DDBJ whole genome shotgun (WGS) entry which is preliminary data.</text>
</comment>
<proteinExistence type="predicted"/>
<keyword evidence="9" id="KW-1185">Reference proteome</keyword>
<keyword evidence="3" id="KW-0677">Repeat</keyword>
<dbReference type="InterPro" id="IPR012257">
    <property type="entry name" value="Glc_ox_4Fe-4S"/>
</dbReference>
<dbReference type="EMBL" id="FNKY01000001">
    <property type="protein sequence ID" value="SDQ32494.1"/>
    <property type="molecule type" value="Genomic_DNA"/>
</dbReference>
<accession>A0ABY0T6D7</accession>
<comment type="function">
    <text evidence="6">Component of a complex that catalyzes the oxidation of glycolate to glyoxylate.</text>
</comment>
<feature type="domain" description="4Fe-4S ferredoxin-type" evidence="7">
    <location>
        <begin position="14"/>
        <end position="45"/>
    </location>
</feature>
<evidence type="ECO:0000256" key="6">
    <source>
        <dbReference type="PIRNR" id="PIRNR000139"/>
    </source>
</evidence>
<dbReference type="NCBIfam" id="NF008434">
    <property type="entry name" value="PRK11274.1"/>
    <property type="match status" value="1"/>
</dbReference>
<dbReference type="PANTHER" id="PTHR32479">
    <property type="entry name" value="GLYCOLATE OXIDASE IRON-SULFUR SUBUNIT"/>
    <property type="match status" value="1"/>
</dbReference>
<dbReference type="InterPro" id="IPR009051">
    <property type="entry name" value="Helical_ferredxn"/>
</dbReference>
<dbReference type="InterPro" id="IPR017900">
    <property type="entry name" value="4Fe4S_Fe_S_CS"/>
</dbReference>
<evidence type="ECO:0000313" key="9">
    <source>
        <dbReference type="Proteomes" id="UP000183471"/>
    </source>
</evidence>
<protein>
    <recommendedName>
        <fullName evidence="6">Glycolate oxidase iron-sulfur subunit</fullName>
        <ecNumber evidence="6">1.1.99.14</ecNumber>
    </recommendedName>
</protein>
<dbReference type="SUPFAM" id="SSF46548">
    <property type="entry name" value="alpha-helical ferredoxin"/>
    <property type="match status" value="1"/>
</dbReference>
<evidence type="ECO:0000256" key="2">
    <source>
        <dbReference type="ARBA" id="ARBA00022723"/>
    </source>
</evidence>
<keyword evidence="5 6" id="KW-0411">Iron-sulfur</keyword>
<keyword evidence="1 6" id="KW-0004">4Fe-4S</keyword>
<dbReference type="PROSITE" id="PS51379">
    <property type="entry name" value="4FE4S_FER_2"/>
    <property type="match status" value="2"/>
</dbReference>
<dbReference type="PROSITE" id="PS00198">
    <property type="entry name" value="4FE4S_FER_1"/>
    <property type="match status" value="1"/>
</dbReference>
<keyword evidence="2 6" id="KW-0479">Metal-binding</keyword>
<sequence length="431" mass="46665">MQTNLADFIKDSPEGQEADAILRTCVHCGFCLATCPTYQLLGDELDSPRGRIYLMKQMLEGEPVTQKTQLHLDRCLTCRACETACPSGVRYGRLVDIGRGIVEKKVGRGAAAGAMRYALRQTLPNSKLFSSLLRLGRGIRPLLPGSLKDSIPPKAKEMQLAGAWPPARHARRMLVLEGCVQPALAPNINAATARVLDKLGISLIKAENAGCCGAVSYHLNAQQEGLDYMRRNVDAWWPYVGNAMEINARQERGGVEAIVMTASGCGVTVKEYGHLLRHDPAYAEKAAHISELCKDISEILEAETQVLASSINSLPVNPKKSKLAFHSPCTLQHGMQIRGVVERILIAAGFELTVVPDAHLCCGSAGTYSILQPELSQQLLKNKVTALESGSPACIATANIGCLMHVRGGTSLPVSHWIELLDERFVKSAHA</sequence>
<comment type="catalytic activity">
    <reaction evidence="6">
        <text>glycolate + A = glyoxylate + AH2</text>
        <dbReference type="Rhea" id="RHEA:21264"/>
        <dbReference type="ChEBI" id="CHEBI:13193"/>
        <dbReference type="ChEBI" id="CHEBI:17499"/>
        <dbReference type="ChEBI" id="CHEBI:29805"/>
        <dbReference type="ChEBI" id="CHEBI:36655"/>
        <dbReference type="EC" id="1.1.99.14"/>
    </reaction>
</comment>
<reference evidence="8 9" key="1">
    <citation type="submission" date="2016-10" db="EMBL/GenBank/DDBJ databases">
        <authorList>
            <person name="Varghese N."/>
            <person name="Submissions S."/>
        </authorList>
    </citation>
    <scope>NUCLEOTIDE SEQUENCE [LARGE SCALE GENOMIC DNA]</scope>
    <source>
        <strain evidence="8 9">Nl1</strain>
    </source>
</reference>
<comment type="cofactor">
    <cofactor evidence="6">
        <name>[4Fe-4S] cluster</name>
        <dbReference type="ChEBI" id="CHEBI:49883"/>
    </cofactor>
    <text evidence="6">Binds 2 [4Fe-4S] clusters.</text>
</comment>
<dbReference type="Proteomes" id="UP000183471">
    <property type="component" value="Unassembled WGS sequence"/>
</dbReference>
<dbReference type="Pfam" id="PF13183">
    <property type="entry name" value="Fer4_8"/>
    <property type="match status" value="1"/>
</dbReference>
<keyword evidence="6" id="KW-0813">Transport</keyword>
<dbReference type="EC" id="1.1.99.14" evidence="6"/>
<dbReference type="InterPro" id="IPR017896">
    <property type="entry name" value="4Fe4S_Fe-S-bd"/>
</dbReference>
<organism evidence="8 9">
    <name type="scientific">Nitrosospira multiformis</name>
    <dbReference type="NCBI Taxonomy" id="1231"/>
    <lineage>
        <taxon>Bacteria</taxon>
        <taxon>Pseudomonadati</taxon>
        <taxon>Pseudomonadota</taxon>
        <taxon>Betaproteobacteria</taxon>
        <taxon>Nitrosomonadales</taxon>
        <taxon>Nitrosomonadaceae</taxon>
        <taxon>Nitrosospira</taxon>
    </lineage>
</organism>
<evidence type="ECO:0000256" key="3">
    <source>
        <dbReference type="ARBA" id="ARBA00022737"/>
    </source>
</evidence>
<dbReference type="Pfam" id="PF02754">
    <property type="entry name" value="CCG"/>
    <property type="match status" value="2"/>
</dbReference>
<evidence type="ECO:0000256" key="4">
    <source>
        <dbReference type="ARBA" id="ARBA00023004"/>
    </source>
</evidence>
<dbReference type="Gene3D" id="1.10.1060.10">
    <property type="entry name" value="Alpha-helical ferredoxin"/>
    <property type="match status" value="1"/>
</dbReference>
<dbReference type="InterPro" id="IPR004017">
    <property type="entry name" value="Cys_rich_dom"/>
</dbReference>
<keyword evidence="4 6" id="KW-0408">Iron</keyword>
<gene>
    <name evidence="8" type="ORF">SAMN05216402_0381</name>
</gene>
<evidence type="ECO:0000256" key="1">
    <source>
        <dbReference type="ARBA" id="ARBA00022485"/>
    </source>
</evidence>
<comment type="catalytic activity">
    <reaction evidence="6">
        <text>(R)-lactate + A = pyruvate + AH2</text>
        <dbReference type="Rhea" id="RHEA:15089"/>
        <dbReference type="ChEBI" id="CHEBI:13193"/>
        <dbReference type="ChEBI" id="CHEBI:15361"/>
        <dbReference type="ChEBI" id="CHEBI:16004"/>
        <dbReference type="ChEBI" id="CHEBI:17499"/>
    </reaction>
</comment>
<evidence type="ECO:0000256" key="5">
    <source>
        <dbReference type="ARBA" id="ARBA00023014"/>
    </source>
</evidence>
<feature type="domain" description="4Fe-4S ferredoxin-type" evidence="7">
    <location>
        <begin position="66"/>
        <end position="97"/>
    </location>
</feature>